<keyword evidence="8 11" id="KW-0103">Bromodomain</keyword>
<dbReference type="SMART" id="SM00297">
    <property type="entry name" value="BROMO"/>
    <property type="match status" value="1"/>
</dbReference>
<feature type="compositionally biased region" description="Basic and acidic residues" evidence="13">
    <location>
        <begin position="289"/>
        <end position="305"/>
    </location>
</feature>
<evidence type="ECO:0000313" key="17">
    <source>
        <dbReference type="Proteomes" id="UP000261520"/>
    </source>
</evidence>
<keyword evidence="5" id="KW-0862">Zinc</keyword>
<evidence type="ECO:0000256" key="6">
    <source>
        <dbReference type="ARBA" id="ARBA00023015"/>
    </source>
</evidence>
<evidence type="ECO:0000256" key="9">
    <source>
        <dbReference type="ARBA" id="ARBA00023163"/>
    </source>
</evidence>
<dbReference type="InterPro" id="IPR013083">
    <property type="entry name" value="Znf_RING/FYVE/PHD"/>
</dbReference>
<feature type="compositionally biased region" description="Polar residues" evidence="13">
    <location>
        <begin position="223"/>
        <end position="233"/>
    </location>
</feature>
<keyword evidence="3" id="KW-0479">Metal-binding</keyword>
<reference evidence="16" key="2">
    <citation type="submission" date="2025-09" db="UniProtKB">
        <authorList>
            <consortium name="Ensembl"/>
        </authorList>
    </citation>
    <scope>IDENTIFICATION</scope>
</reference>
<dbReference type="GO" id="GO:0008270">
    <property type="term" value="F:zinc ion binding"/>
    <property type="evidence" value="ECO:0007669"/>
    <property type="project" value="UniProtKB-KW"/>
</dbReference>
<dbReference type="AlphaFoldDB" id="A0A3B3ZSJ3"/>
<comment type="similarity">
    <text evidence="2">Belongs to the WAL family.</text>
</comment>
<keyword evidence="9" id="KW-0804">Transcription</keyword>
<keyword evidence="17" id="KW-1185">Reference proteome</keyword>
<dbReference type="InterPro" id="IPR037374">
    <property type="entry name" value="BAZ2A/B_Bromo"/>
</dbReference>
<dbReference type="InterPro" id="IPR011011">
    <property type="entry name" value="Znf_FYVE_PHD"/>
</dbReference>
<dbReference type="FunFam" id="3.30.40.10:FF:000199">
    <property type="entry name" value="Bromodomain adjacent to zinc finger domain 2B"/>
    <property type="match status" value="1"/>
</dbReference>
<feature type="domain" description="PHD-type" evidence="15">
    <location>
        <begin position="168"/>
        <end position="218"/>
    </location>
</feature>
<dbReference type="InterPro" id="IPR001965">
    <property type="entry name" value="Znf_PHD"/>
</dbReference>
<dbReference type="Gene3D" id="1.20.920.10">
    <property type="entry name" value="Bromodomain-like"/>
    <property type="match status" value="1"/>
</dbReference>
<dbReference type="InterPro" id="IPR001487">
    <property type="entry name" value="Bromodomain"/>
</dbReference>
<dbReference type="Gene3D" id="3.30.40.10">
    <property type="entry name" value="Zinc/RING finger domain, C3HC4 (zinc finger)"/>
    <property type="match status" value="1"/>
</dbReference>
<organism evidence="16 17">
    <name type="scientific">Periophthalmus magnuspinnatus</name>
    <dbReference type="NCBI Taxonomy" id="409849"/>
    <lineage>
        <taxon>Eukaryota</taxon>
        <taxon>Metazoa</taxon>
        <taxon>Chordata</taxon>
        <taxon>Craniata</taxon>
        <taxon>Vertebrata</taxon>
        <taxon>Euteleostomi</taxon>
        <taxon>Actinopterygii</taxon>
        <taxon>Neopterygii</taxon>
        <taxon>Teleostei</taxon>
        <taxon>Neoteleostei</taxon>
        <taxon>Acanthomorphata</taxon>
        <taxon>Gobiaria</taxon>
        <taxon>Gobiiformes</taxon>
        <taxon>Gobioidei</taxon>
        <taxon>Gobiidae</taxon>
        <taxon>Oxudercinae</taxon>
        <taxon>Periophthalmus</taxon>
    </lineage>
</organism>
<evidence type="ECO:0000256" key="1">
    <source>
        <dbReference type="ARBA" id="ARBA00004123"/>
    </source>
</evidence>
<keyword evidence="7" id="KW-0175">Coiled coil</keyword>
<dbReference type="STRING" id="409849.ENSPMGP00000007658"/>
<keyword evidence="4 12" id="KW-0863">Zinc-finger</keyword>
<name>A0A3B3ZSJ3_9GOBI</name>
<dbReference type="Ensembl" id="ENSPMGT00000008145.1">
    <property type="protein sequence ID" value="ENSPMGP00000007658.1"/>
    <property type="gene ID" value="ENSPMGG00000006350.1"/>
</dbReference>
<dbReference type="SUPFAM" id="SSF57903">
    <property type="entry name" value="FYVE/PHD zinc finger"/>
    <property type="match status" value="1"/>
</dbReference>
<evidence type="ECO:0000256" key="12">
    <source>
        <dbReference type="PROSITE-ProRule" id="PRU00146"/>
    </source>
</evidence>
<evidence type="ECO:0000256" key="2">
    <source>
        <dbReference type="ARBA" id="ARBA00007444"/>
    </source>
</evidence>
<evidence type="ECO:0000313" key="16">
    <source>
        <dbReference type="Ensembl" id="ENSPMGP00000007658.1"/>
    </source>
</evidence>
<dbReference type="PANTHER" id="PTHR45915">
    <property type="entry name" value="TRANSCRIPTION INTERMEDIARY FACTOR"/>
    <property type="match status" value="1"/>
</dbReference>
<dbReference type="SMART" id="SM00249">
    <property type="entry name" value="PHD"/>
    <property type="match status" value="1"/>
</dbReference>
<dbReference type="InterPro" id="IPR036427">
    <property type="entry name" value="Bromodomain-like_sf"/>
</dbReference>
<proteinExistence type="inferred from homology"/>
<evidence type="ECO:0000259" key="15">
    <source>
        <dbReference type="PROSITE" id="PS50016"/>
    </source>
</evidence>
<dbReference type="Proteomes" id="UP000261520">
    <property type="component" value="Unplaced"/>
</dbReference>
<dbReference type="CDD" id="cd05503">
    <property type="entry name" value="Bromo_BAZ2A_B_like"/>
    <property type="match status" value="1"/>
</dbReference>
<keyword evidence="6" id="KW-0805">Transcription regulation</keyword>
<evidence type="ECO:0000256" key="4">
    <source>
        <dbReference type="ARBA" id="ARBA00022771"/>
    </source>
</evidence>
<dbReference type="Pfam" id="PF00628">
    <property type="entry name" value="PHD"/>
    <property type="match status" value="1"/>
</dbReference>
<dbReference type="PRINTS" id="PR00503">
    <property type="entry name" value="BROMODOMAIN"/>
</dbReference>
<evidence type="ECO:0000256" key="10">
    <source>
        <dbReference type="ARBA" id="ARBA00023242"/>
    </source>
</evidence>
<dbReference type="SUPFAM" id="SSF47370">
    <property type="entry name" value="Bromodomain"/>
    <property type="match status" value="1"/>
</dbReference>
<sequence>MNINVLIRTSYTFPSIDAVIDVVKLEKQAYCKEMVDQWCVQKQAMKWDIRALRQVEEWESRVISASLQVKDWTPPKPQSQWEDLLYHEHKSSSSPALLSPLDTAVSRLMYFTVLWQYLTLRFYRKEEEDSPWRRLWHKALSEVHSSAQLVLCIQQLQNNIPWHRAITKTECQICHSGDNEELLLLCDGCDKGCHVYCHKPKINSIPEGDWFCPVCSNKQSVQSLQTQTHPSPTSGGGKRASEGKPSGKPSVSGELIKEETASRSSSTPRKSIKEGKKRKADSGTSGSKTKRDPPVSKKAKMRDGGTDELDVCQQLLGELETHQDAWPFLKPVNPKSVPGYKKVVKKPMDLSTIREKIANKQYSCLESFTDDVNLVFDNCERFNEDDSEIGKAGHIMRRFFNKRRAELLK</sequence>
<dbReference type="GO" id="GO:0005634">
    <property type="term" value="C:nucleus"/>
    <property type="evidence" value="ECO:0007669"/>
    <property type="project" value="UniProtKB-SubCell"/>
</dbReference>
<evidence type="ECO:0000256" key="3">
    <source>
        <dbReference type="ARBA" id="ARBA00022723"/>
    </source>
</evidence>
<dbReference type="PROSITE" id="PS50014">
    <property type="entry name" value="BROMODOMAIN_2"/>
    <property type="match status" value="1"/>
</dbReference>
<dbReference type="PROSITE" id="PS00633">
    <property type="entry name" value="BROMODOMAIN_1"/>
    <property type="match status" value="1"/>
</dbReference>
<dbReference type="InterPro" id="IPR019787">
    <property type="entry name" value="Znf_PHD-finger"/>
</dbReference>
<accession>A0A3B3ZSJ3</accession>
<dbReference type="PANTHER" id="PTHR45915:SF1">
    <property type="entry name" value="BROMODOMAIN ADJACENT TO ZINC FINGER DOMAIN PROTEIN 2B"/>
    <property type="match status" value="1"/>
</dbReference>
<dbReference type="CDD" id="cd15545">
    <property type="entry name" value="PHD_BAZ2A_like"/>
    <property type="match status" value="1"/>
</dbReference>
<comment type="subcellular location">
    <subcellularLocation>
        <location evidence="1">Nucleus</location>
    </subcellularLocation>
</comment>
<feature type="domain" description="Bromo" evidence="14">
    <location>
        <begin position="320"/>
        <end position="390"/>
    </location>
</feature>
<evidence type="ECO:0000256" key="5">
    <source>
        <dbReference type="ARBA" id="ARBA00022833"/>
    </source>
</evidence>
<evidence type="ECO:0000259" key="14">
    <source>
        <dbReference type="PROSITE" id="PS50014"/>
    </source>
</evidence>
<feature type="region of interest" description="Disordered" evidence="13">
    <location>
        <begin position="223"/>
        <end position="306"/>
    </location>
</feature>
<evidence type="ECO:0000256" key="8">
    <source>
        <dbReference type="ARBA" id="ARBA00023117"/>
    </source>
</evidence>
<dbReference type="Pfam" id="PF00439">
    <property type="entry name" value="Bromodomain"/>
    <property type="match status" value="1"/>
</dbReference>
<evidence type="ECO:0000256" key="11">
    <source>
        <dbReference type="PROSITE-ProRule" id="PRU00035"/>
    </source>
</evidence>
<dbReference type="PROSITE" id="PS50016">
    <property type="entry name" value="ZF_PHD_2"/>
    <property type="match status" value="1"/>
</dbReference>
<dbReference type="InterPro" id="IPR018359">
    <property type="entry name" value="Bromodomain_CS"/>
</dbReference>
<protein>
    <submittedName>
        <fullName evidence="16">Uncharacterized protein</fullName>
    </submittedName>
</protein>
<keyword evidence="10" id="KW-0539">Nucleus</keyword>
<evidence type="ECO:0000256" key="13">
    <source>
        <dbReference type="SAM" id="MobiDB-lite"/>
    </source>
</evidence>
<reference evidence="16" key="1">
    <citation type="submission" date="2025-08" db="UniProtKB">
        <authorList>
            <consortium name="Ensembl"/>
        </authorList>
    </citation>
    <scope>IDENTIFICATION</scope>
</reference>
<dbReference type="GO" id="GO:0000785">
    <property type="term" value="C:chromatin"/>
    <property type="evidence" value="ECO:0007669"/>
    <property type="project" value="TreeGrafter"/>
</dbReference>
<evidence type="ECO:0000256" key="7">
    <source>
        <dbReference type="ARBA" id="ARBA00023054"/>
    </source>
</evidence>